<keyword evidence="3" id="KW-0812">Transmembrane</keyword>
<accession>A0A4Q5M0U0</accession>
<comment type="caution">
    <text evidence="6">The sequence shown here is derived from an EMBL/GenBank/DDBJ whole genome shotgun (WGS) entry which is preliminary data.</text>
</comment>
<dbReference type="SUPFAM" id="SSF55874">
    <property type="entry name" value="ATPase domain of HSP90 chaperone/DNA topoisomerase II/histidine kinase"/>
    <property type="match status" value="1"/>
</dbReference>
<reference evidence="6 7" key="1">
    <citation type="submission" date="2019-02" db="EMBL/GenBank/DDBJ databases">
        <title>Bacterial novel species Emticicia sp. 17J42-9 isolated from soil.</title>
        <authorList>
            <person name="Jung H.-Y."/>
        </authorList>
    </citation>
    <scope>NUCLEOTIDE SEQUENCE [LARGE SCALE GENOMIC DNA]</scope>
    <source>
        <strain evidence="6 7">17J42-9</strain>
    </source>
</reference>
<dbReference type="InterPro" id="IPR013783">
    <property type="entry name" value="Ig-like_fold"/>
</dbReference>
<dbReference type="Pfam" id="PF06580">
    <property type="entry name" value="His_kinase"/>
    <property type="match status" value="1"/>
</dbReference>
<keyword evidence="3" id="KW-1133">Transmembrane helix</keyword>
<evidence type="ECO:0000313" key="7">
    <source>
        <dbReference type="Proteomes" id="UP000293162"/>
    </source>
</evidence>
<evidence type="ECO:0000259" key="5">
    <source>
        <dbReference type="Pfam" id="PF07495"/>
    </source>
</evidence>
<dbReference type="InterPro" id="IPR011110">
    <property type="entry name" value="Reg_prop"/>
</dbReference>
<feature type="domain" description="Two component regulator three Y" evidence="5">
    <location>
        <begin position="692"/>
        <end position="754"/>
    </location>
</feature>
<dbReference type="OrthoDB" id="9809670at2"/>
<keyword evidence="3" id="KW-0472">Membrane</keyword>
<feature type="domain" description="Signal transduction histidine kinase internal region" evidence="4">
    <location>
        <begin position="805"/>
        <end position="883"/>
    </location>
</feature>
<sequence>MKIKQAYTKLHYTKIYQVFFFCLFNLSLFGQEIGSGIIEHFDNTNGLTQNTVVAITEDARGFLWLGSHDGLLRYDGYQFKVFRPDPDKPKNSLPHSRIYNLYQFKDKMWIATGNGLSEMNLNDESFHNYMNGFRIRAIYPDGKDIFWLASNQGIYEFNIQTKAFKKHATGNVFDLVLNNKHTKIFYSTSEGFFEYNISSASLTKRVFKNFNENVSFGLLKAGNQTWVNVDNVGMIALDDNWNENRIVNFKKYFPDLKEFSVNGLNLDKQGNIWASALTGLFKYNPVDNSLLMLPSDDNKPNFVHGSPLYTSFQDHTGVVWVGSNNSGISKINLSNIKFKTINMNNGLNNKFILSFCEAGDYLMIGTDGGGLNLWNRKTNTFEYILSANIQQNRIFSITEVKPGIYWLATSDNITEFNLAKKRVYPLAPEHEVLTKRFINQFIKKILHTSDGSIWLGTQNGVVKYSPVNHQIETFNETENESELVNTLHEDRKGNIWIGGRINLLKYDRQTKKVSVIRTQCINRNIDLDDIGSIFQDDDKHLWITSYTQGLAHFDISSNKFISYNVSEGLANNTAYCALPHGDDIWISTNFGLSKFNKKRKTFTNYDVSDGLQNNEFNGGAAIKLSTDELAFGGVNGFNIFHPDRIPTNNNKPQVAITEVKVMNQPFAYDHAKPIEISYLNNFISFDFAALDFISPQKNQYAYQLSGIDDDWVQSGNRHFVSYSQLPIGDYVFRVKAANSDGVWNDKPLEVKVRVTAPFWRHSWFAYTLVGLAIGGIVLFFTFRLNKVKREETEKTLLNRKIAELEMRALRAQMNPHFLFNCLNSINSFILYNENHEASRYLSKFAKLIRQILDNTDKPYVPIEKNISFLKLYVELEQLRFGEKRFDFIIKVDESINIHEILFPTMIVQPHIENAIWHGLMQKTDGVGNITVYYSLNEEENTVSCSIEDNGVGRAKSRELNQLSANRRDSKGTKNVLETIETLNKQYNTNLGKVIIEDLYDEEKKALGTKVTITIPILEEKE</sequence>
<dbReference type="PANTHER" id="PTHR43547:SF2">
    <property type="entry name" value="HYBRID SIGNAL TRANSDUCTION HISTIDINE KINASE C"/>
    <property type="match status" value="1"/>
</dbReference>
<feature type="coiled-coil region" evidence="2">
    <location>
        <begin position="787"/>
        <end position="814"/>
    </location>
</feature>
<dbReference type="InterPro" id="IPR010559">
    <property type="entry name" value="Sig_transdc_His_kin_internal"/>
</dbReference>
<protein>
    <recommendedName>
        <fullName evidence="8">Signal transduction histidine kinase internal region domain-containing protein</fullName>
    </recommendedName>
</protein>
<evidence type="ECO:0000313" key="6">
    <source>
        <dbReference type="EMBL" id="RYU95886.1"/>
    </source>
</evidence>
<organism evidence="6 7">
    <name type="scientific">Emticicia agri</name>
    <dbReference type="NCBI Taxonomy" id="2492393"/>
    <lineage>
        <taxon>Bacteria</taxon>
        <taxon>Pseudomonadati</taxon>
        <taxon>Bacteroidota</taxon>
        <taxon>Cytophagia</taxon>
        <taxon>Cytophagales</taxon>
        <taxon>Leadbetterellaceae</taxon>
        <taxon>Emticicia</taxon>
    </lineage>
</organism>
<evidence type="ECO:0000259" key="4">
    <source>
        <dbReference type="Pfam" id="PF06580"/>
    </source>
</evidence>
<dbReference type="Gene3D" id="2.60.40.10">
    <property type="entry name" value="Immunoglobulins"/>
    <property type="match status" value="1"/>
</dbReference>
<dbReference type="InterPro" id="IPR015943">
    <property type="entry name" value="WD40/YVTN_repeat-like_dom_sf"/>
</dbReference>
<dbReference type="PANTHER" id="PTHR43547">
    <property type="entry name" value="TWO-COMPONENT HISTIDINE KINASE"/>
    <property type="match status" value="1"/>
</dbReference>
<dbReference type="SUPFAM" id="SSF101898">
    <property type="entry name" value="NHL repeat"/>
    <property type="match status" value="1"/>
</dbReference>
<keyword evidence="1" id="KW-0597">Phosphoprotein</keyword>
<gene>
    <name evidence="6" type="ORF">EWM59_09690</name>
</gene>
<evidence type="ECO:0000256" key="1">
    <source>
        <dbReference type="ARBA" id="ARBA00022553"/>
    </source>
</evidence>
<dbReference type="Pfam" id="PF07494">
    <property type="entry name" value="Reg_prop"/>
    <property type="match status" value="1"/>
</dbReference>
<dbReference type="Pfam" id="PF07495">
    <property type="entry name" value="Y_Y_Y"/>
    <property type="match status" value="1"/>
</dbReference>
<dbReference type="GO" id="GO:0016020">
    <property type="term" value="C:membrane"/>
    <property type="evidence" value="ECO:0007669"/>
    <property type="project" value="InterPro"/>
</dbReference>
<keyword evidence="2" id="KW-0175">Coiled coil</keyword>
<name>A0A4Q5M0U0_9BACT</name>
<dbReference type="AlphaFoldDB" id="A0A4Q5M0U0"/>
<evidence type="ECO:0000256" key="2">
    <source>
        <dbReference type="SAM" id="Coils"/>
    </source>
</evidence>
<dbReference type="RefSeq" id="WP_130020766.1">
    <property type="nucleotide sequence ID" value="NZ_SEWF01000011.1"/>
</dbReference>
<evidence type="ECO:0000256" key="3">
    <source>
        <dbReference type="SAM" id="Phobius"/>
    </source>
</evidence>
<dbReference type="EMBL" id="SEWF01000011">
    <property type="protein sequence ID" value="RYU95886.1"/>
    <property type="molecule type" value="Genomic_DNA"/>
</dbReference>
<dbReference type="InterPro" id="IPR036890">
    <property type="entry name" value="HATPase_C_sf"/>
</dbReference>
<dbReference type="GO" id="GO:0000155">
    <property type="term" value="F:phosphorelay sensor kinase activity"/>
    <property type="evidence" value="ECO:0007669"/>
    <property type="project" value="InterPro"/>
</dbReference>
<evidence type="ECO:0008006" key="8">
    <source>
        <dbReference type="Google" id="ProtNLM"/>
    </source>
</evidence>
<keyword evidence="7" id="KW-1185">Reference proteome</keyword>
<dbReference type="InterPro" id="IPR011123">
    <property type="entry name" value="Y_Y_Y"/>
</dbReference>
<dbReference type="Proteomes" id="UP000293162">
    <property type="component" value="Unassembled WGS sequence"/>
</dbReference>
<feature type="transmembrane region" description="Helical" evidence="3">
    <location>
        <begin position="763"/>
        <end position="782"/>
    </location>
</feature>
<dbReference type="SUPFAM" id="SSF63829">
    <property type="entry name" value="Calcium-dependent phosphotriesterase"/>
    <property type="match status" value="1"/>
</dbReference>
<dbReference type="Gene3D" id="3.30.565.10">
    <property type="entry name" value="Histidine kinase-like ATPase, C-terminal domain"/>
    <property type="match status" value="1"/>
</dbReference>
<proteinExistence type="predicted"/>
<dbReference type="Gene3D" id="2.130.10.10">
    <property type="entry name" value="YVTN repeat-like/Quinoprotein amine dehydrogenase"/>
    <property type="match status" value="2"/>
</dbReference>